<feature type="region of interest" description="Disordered" evidence="6">
    <location>
        <begin position="27"/>
        <end position="53"/>
    </location>
</feature>
<evidence type="ECO:0000256" key="1">
    <source>
        <dbReference type="ARBA" id="ARBA00001231"/>
    </source>
</evidence>
<name>A0AA96FCA7_9MICO</name>
<dbReference type="PANTHER" id="PTHR30480:SF13">
    <property type="entry name" value="BETA-HEXOSAMINIDASE"/>
    <property type="match status" value="1"/>
</dbReference>
<dbReference type="Proteomes" id="UP001303408">
    <property type="component" value="Chromosome"/>
</dbReference>
<evidence type="ECO:0000256" key="2">
    <source>
        <dbReference type="ARBA" id="ARBA00005336"/>
    </source>
</evidence>
<dbReference type="InterPro" id="IPR050226">
    <property type="entry name" value="NagZ_Beta-hexosaminidase"/>
</dbReference>
<proteinExistence type="inferred from homology"/>
<dbReference type="Gene3D" id="3.20.20.300">
    <property type="entry name" value="Glycoside hydrolase, family 3, N-terminal domain"/>
    <property type="match status" value="1"/>
</dbReference>
<keyword evidence="5" id="KW-0326">Glycosidase</keyword>
<dbReference type="AlphaFoldDB" id="A0AA96FCA7"/>
<dbReference type="GO" id="GO:0009254">
    <property type="term" value="P:peptidoglycan turnover"/>
    <property type="evidence" value="ECO:0007669"/>
    <property type="project" value="TreeGrafter"/>
</dbReference>
<dbReference type="InterPro" id="IPR017853">
    <property type="entry name" value="GH"/>
</dbReference>
<evidence type="ECO:0000256" key="6">
    <source>
        <dbReference type="SAM" id="MobiDB-lite"/>
    </source>
</evidence>
<evidence type="ECO:0000313" key="9">
    <source>
        <dbReference type="EMBL" id="WNM26837.1"/>
    </source>
</evidence>
<dbReference type="EC" id="3.2.1.52" evidence="3"/>
<keyword evidence="7" id="KW-0732">Signal</keyword>
<dbReference type="PANTHER" id="PTHR30480">
    <property type="entry name" value="BETA-HEXOSAMINIDASE-RELATED"/>
    <property type="match status" value="1"/>
</dbReference>
<comment type="similarity">
    <text evidence="2">Belongs to the glycosyl hydrolase 3 family.</text>
</comment>
<dbReference type="Pfam" id="PF00933">
    <property type="entry name" value="Glyco_hydro_3"/>
    <property type="match status" value="1"/>
</dbReference>
<sequence length="538" mass="53838">MRRFLAGSLRTTAVALSVGVLAACGASPTQPTASAPPTPSSTSALASASPDPGHETFAWGPTLAAWDDALATAQGLSAREAAGAVLMPSYTYEDPAELERMVADQGLAGVMLLASATESAGVAADLNAAAQEGAAGRGWPALLSVDQEGGTVARLSDGVADLPAFMAAGAARDKSLVRGVYAAQGRDLAQLGFTVDFAPVADVTIGLADPVIRSRSAGDDPDAVADTVVAAMRGYLDAGVIPTIKHFPGHGSVTVDSHDALPTQSASLDVLQQADLVPFTRAIDAGAPMVMMSHIAVAAWGDAPASLDPQAYAYLRDQLGFTGVAITDALNMGAITESYGPGEASVKALAAGADLLLMPESVDASLNAIVAAVDSGTLPRARLDEAAARVILLSRWQAGLVQVAPTVTGDYARALADAGVTVAAADCDAPFVTGPVTITGGFRADRDALAAALASHGVVLGEGGSTIWLTGSDDTSGSADVVVAMDGPWGLSGSTARVYAAVYGRGDSALAGLADVLTGAVAPQGRWPVALANVPAAC</sequence>
<feature type="domain" description="Glycoside hydrolase family 3 N-terminal" evidence="8">
    <location>
        <begin position="93"/>
        <end position="391"/>
    </location>
</feature>
<dbReference type="RefSeq" id="WP_313542751.1">
    <property type="nucleotide sequence ID" value="NZ_CP134880.1"/>
</dbReference>
<dbReference type="GO" id="GO:0004563">
    <property type="term" value="F:beta-N-acetylhexosaminidase activity"/>
    <property type="evidence" value="ECO:0007669"/>
    <property type="project" value="UniProtKB-EC"/>
</dbReference>
<dbReference type="InterPro" id="IPR036962">
    <property type="entry name" value="Glyco_hydro_3_N_sf"/>
</dbReference>
<evidence type="ECO:0000256" key="7">
    <source>
        <dbReference type="SAM" id="SignalP"/>
    </source>
</evidence>
<protein>
    <recommendedName>
        <fullName evidence="3">beta-N-acetylhexosaminidase</fullName>
        <ecNumber evidence="3">3.2.1.52</ecNumber>
    </recommendedName>
</protein>
<reference evidence="9" key="1">
    <citation type="submission" date="2023-09" db="EMBL/GenBank/DDBJ databases">
        <title>Demequina sp. a novel bacteria isolated from Capsicum annuum.</title>
        <authorList>
            <person name="Humaira Z."/>
            <person name="Lee J."/>
            <person name="Cho D."/>
        </authorList>
    </citation>
    <scope>NUCLEOTIDE SEQUENCE</scope>
    <source>
        <strain evidence="9">PMTSA13</strain>
    </source>
</reference>
<dbReference type="SUPFAM" id="SSF51445">
    <property type="entry name" value="(Trans)glycosidases"/>
    <property type="match status" value="1"/>
</dbReference>
<evidence type="ECO:0000256" key="5">
    <source>
        <dbReference type="ARBA" id="ARBA00023295"/>
    </source>
</evidence>
<feature type="compositionally biased region" description="Low complexity" evidence="6">
    <location>
        <begin position="40"/>
        <end position="50"/>
    </location>
</feature>
<dbReference type="KEGG" id="dcp:RN607_11605"/>
<dbReference type="EMBL" id="CP134880">
    <property type="protein sequence ID" value="WNM26837.1"/>
    <property type="molecule type" value="Genomic_DNA"/>
</dbReference>
<feature type="chain" id="PRO_5041651874" description="beta-N-acetylhexosaminidase" evidence="7">
    <location>
        <begin position="23"/>
        <end position="538"/>
    </location>
</feature>
<accession>A0AA96FCA7</accession>
<dbReference type="PROSITE" id="PS51257">
    <property type="entry name" value="PROKAR_LIPOPROTEIN"/>
    <property type="match status" value="1"/>
</dbReference>
<organism evidence="9">
    <name type="scientific">Demequina capsici</name>
    <dbReference type="NCBI Taxonomy" id="3075620"/>
    <lineage>
        <taxon>Bacteria</taxon>
        <taxon>Bacillati</taxon>
        <taxon>Actinomycetota</taxon>
        <taxon>Actinomycetes</taxon>
        <taxon>Micrococcales</taxon>
        <taxon>Demequinaceae</taxon>
        <taxon>Demequina</taxon>
    </lineage>
</organism>
<evidence type="ECO:0000259" key="8">
    <source>
        <dbReference type="Pfam" id="PF00933"/>
    </source>
</evidence>
<keyword evidence="4 9" id="KW-0378">Hydrolase</keyword>
<feature type="signal peptide" evidence="7">
    <location>
        <begin position="1"/>
        <end position="22"/>
    </location>
</feature>
<evidence type="ECO:0000256" key="3">
    <source>
        <dbReference type="ARBA" id="ARBA00012663"/>
    </source>
</evidence>
<dbReference type="GO" id="GO:0005975">
    <property type="term" value="P:carbohydrate metabolic process"/>
    <property type="evidence" value="ECO:0007669"/>
    <property type="project" value="InterPro"/>
</dbReference>
<evidence type="ECO:0000256" key="4">
    <source>
        <dbReference type="ARBA" id="ARBA00022801"/>
    </source>
</evidence>
<comment type="catalytic activity">
    <reaction evidence="1">
        <text>Hydrolysis of terminal non-reducing N-acetyl-D-hexosamine residues in N-acetyl-beta-D-hexosaminides.</text>
        <dbReference type="EC" id="3.2.1.52"/>
    </reaction>
</comment>
<dbReference type="InterPro" id="IPR001764">
    <property type="entry name" value="Glyco_hydro_3_N"/>
</dbReference>
<gene>
    <name evidence="9" type="ORF">RN607_11605</name>
</gene>